<dbReference type="PANTHER" id="PTHR32329">
    <property type="entry name" value="BIFUNCTIONAL PROTEIN [INCLUDES 2-HYDROXYACYL-COA DEHYDRATASE (N-TER) AND ITS ACTIVATOR DOMAIN (C_TERM)-RELATED"/>
    <property type="match status" value="1"/>
</dbReference>
<dbReference type="EMBL" id="LYVF01000158">
    <property type="protein sequence ID" value="OAT81744.1"/>
    <property type="molecule type" value="Genomic_DNA"/>
</dbReference>
<dbReference type="AlphaFoldDB" id="A0A1B7LEN8"/>
<dbReference type="STRING" id="1838280.A6M21_10080"/>
<organism evidence="2 3">
    <name type="scientific">Desulfotomaculum copahuensis</name>
    <dbReference type="NCBI Taxonomy" id="1838280"/>
    <lineage>
        <taxon>Bacteria</taxon>
        <taxon>Bacillati</taxon>
        <taxon>Bacillota</taxon>
        <taxon>Clostridia</taxon>
        <taxon>Eubacteriales</taxon>
        <taxon>Desulfotomaculaceae</taxon>
        <taxon>Desulfotomaculum</taxon>
    </lineage>
</organism>
<dbReference type="InterPro" id="IPR010327">
    <property type="entry name" value="FldB/FldC_alpha/beta"/>
</dbReference>
<evidence type="ECO:0000313" key="2">
    <source>
        <dbReference type="EMBL" id="OAT81744.1"/>
    </source>
</evidence>
<dbReference type="Pfam" id="PF09989">
    <property type="entry name" value="DUF2229"/>
    <property type="match status" value="1"/>
</dbReference>
<dbReference type="InterPro" id="IPR051805">
    <property type="entry name" value="Dehydratase_Activator_Redct"/>
</dbReference>
<protein>
    <recommendedName>
        <fullName evidence="1">DUF2229 domain-containing protein</fullName>
    </recommendedName>
</protein>
<dbReference type="PANTHER" id="PTHR32329:SF2">
    <property type="entry name" value="BIFUNCTIONAL PROTEIN [INCLUDES 2-HYDROXYACYL-COA DEHYDRATASE (N-TER) AND ITS ACTIVATOR DOMAIN (C_TERM)"/>
    <property type="match status" value="1"/>
</dbReference>
<dbReference type="Proteomes" id="UP000078532">
    <property type="component" value="Unassembled WGS sequence"/>
</dbReference>
<sequence>MSVRVGIPGALLYYLYYPAWSVFFRSLGAEVVSSGRTTSEMLDQGVREALADACVPVKLYFGHVMTLAQKVDYLFIPRVVCLNKETTYCPKFLGMPDMIRHSIPDLPPMIDVRLDAREGWNALRLAYRQAAEMLGAGRWAADRAYWKAAAAERRLQALLQKGCQPPEAIKMLNRGVARPVPETTARASTGMVFAVLGYPYIIHDQYISLGMLPKLQKMGVRVVTAENLPHRQLMHWHSKLDKRLFWTFSDLCMRATEYLYARGGVDGIIHLTAFGCGPDSLLDKFMEMKAREQKTIPFMSLTIDEQSGEAGVATRLEAFVDMVRRKKGALPGA</sequence>
<name>A0A1B7LEN8_9FIRM</name>
<accession>A0A1B7LEN8</accession>
<evidence type="ECO:0000259" key="1">
    <source>
        <dbReference type="Pfam" id="PF09989"/>
    </source>
</evidence>
<dbReference type="OrthoDB" id="9780120at2"/>
<dbReference type="InterPro" id="IPR018709">
    <property type="entry name" value="CoA_activase_DUF2229"/>
</dbReference>
<comment type="caution">
    <text evidence="2">The sequence shown here is derived from an EMBL/GenBank/DDBJ whole genome shotgun (WGS) entry which is preliminary data.</text>
</comment>
<dbReference type="RefSeq" id="WP_066668194.1">
    <property type="nucleotide sequence ID" value="NZ_LYVF01000158.1"/>
</dbReference>
<gene>
    <name evidence="2" type="ORF">A6M21_10080</name>
</gene>
<dbReference type="Gene3D" id="3.40.50.11900">
    <property type="match status" value="1"/>
</dbReference>
<dbReference type="Pfam" id="PF06050">
    <property type="entry name" value="HGD-D"/>
    <property type="match status" value="1"/>
</dbReference>
<proteinExistence type="predicted"/>
<reference evidence="2 3" key="1">
    <citation type="submission" date="2016-04" db="EMBL/GenBank/DDBJ databases">
        <authorList>
            <person name="Evans L.H."/>
            <person name="Alamgir A."/>
            <person name="Owens N."/>
            <person name="Weber N.D."/>
            <person name="Virtaneva K."/>
            <person name="Barbian K."/>
            <person name="Babar A."/>
            <person name="Rosenke K."/>
        </authorList>
    </citation>
    <scope>NUCLEOTIDE SEQUENCE [LARGE SCALE GENOMIC DNA]</scope>
    <source>
        <strain evidence="2 3">LMa1</strain>
    </source>
</reference>
<feature type="domain" description="DUF2229" evidence="1">
    <location>
        <begin position="4"/>
        <end position="227"/>
    </location>
</feature>
<evidence type="ECO:0000313" key="3">
    <source>
        <dbReference type="Proteomes" id="UP000078532"/>
    </source>
</evidence>
<keyword evidence="3" id="KW-1185">Reference proteome</keyword>